<dbReference type="InterPro" id="IPR051131">
    <property type="entry name" value="NEK_Ser/Thr_kinase_NIMA"/>
</dbReference>
<dbReference type="PANTHER" id="PTHR44899">
    <property type="entry name" value="CAMK FAMILY PROTEIN KINASE"/>
    <property type="match status" value="1"/>
</dbReference>
<evidence type="ECO:0000259" key="12">
    <source>
        <dbReference type="PROSITE" id="PS50011"/>
    </source>
</evidence>
<dbReference type="AlphaFoldDB" id="A0AAJ7BV31"/>
<accession>A0AAJ7BV31</accession>
<dbReference type="KEGG" id="ccin:107267359"/>
<comment type="similarity">
    <text evidence="1">Belongs to the protein kinase superfamily. NEK Ser/Thr protein kinase family. NIMA subfamily.</text>
</comment>
<dbReference type="RefSeq" id="XP_015594446.1">
    <property type="nucleotide sequence ID" value="XM_015738960.2"/>
</dbReference>
<evidence type="ECO:0000256" key="8">
    <source>
        <dbReference type="ARBA" id="ARBA00047899"/>
    </source>
</evidence>
<comment type="catalytic activity">
    <reaction evidence="8">
        <text>L-threonyl-[protein] + ATP = O-phospho-L-threonyl-[protein] + ADP + H(+)</text>
        <dbReference type="Rhea" id="RHEA:46608"/>
        <dbReference type="Rhea" id="RHEA-COMP:11060"/>
        <dbReference type="Rhea" id="RHEA-COMP:11605"/>
        <dbReference type="ChEBI" id="CHEBI:15378"/>
        <dbReference type="ChEBI" id="CHEBI:30013"/>
        <dbReference type="ChEBI" id="CHEBI:30616"/>
        <dbReference type="ChEBI" id="CHEBI:61977"/>
        <dbReference type="ChEBI" id="CHEBI:456216"/>
        <dbReference type="EC" id="2.7.11.1"/>
    </reaction>
</comment>
<dbReference type="Pfam" id="PF00069">
    <property type="entry name" value="Pkinase"/>
    <property type="match status" value="1"/>
</dbReference>
<reference evidence="14" key="1">
    <citation type="submission" date="2025-08" db="UniProtKB">
        <authorList>
            <consortium name="RefSeq"/>
        </authorList>
    </citation>
    <scope>IDENTIFICATION</scope>
</reference>
<dbReference type="GO" id="GO:0004674">
    <property type="term" value="F:protein serine/threonine kinase activity"/>
    <property type="evidence" value="ECO:0007669"/>
    <property type="project" value="UniProtKB-KW"/>
</dbReference>
<evidence type="ECO:0000256" key="11">
    <source>
        <dbReference type="RuleBase" id="RU000304"/>
    </source>
</evidence>
<dbReference type="GeneID" id="107267359"/>
<evidence type="ECO:0000256" key="1">
    <source>
        <dbReference type="ARBA" id="ARBA00010886"/>
    </source>
</evidence>
<name>A0AAJ7BV31_CEPCN</name>
<keyword evidence="7 10" id="KW-0067">ATP-binding</keyword>
<dbReference type="PROSITE" id="PS00108">
    <property type="entry name" value="PROTEIN_KINASE_ST"/>
    <property type="match status" value="1"/>
</dbReference>
<evidence type="ECO:0000256" key="10">
    <source>
        <dbReference type="PROSITE-ProRule" id="PRU10141"/>
    </source>
</evidence>
<evidence type="ECO:0000313" key="13">
    <source>
        <dbReference type="Proteomes" id="UP000694920"/>
    </source>
</evidence>
<keyword evidence="3 11" id="KW-0723">Serine/threonine-protein kinase</keyword>
<evidence type="ECO:0000256" key="6">
    <source>
        <dbReference type="ARBA" id="ARBA00022777"/>
    </source>
</evidence>
<keyword evidence="13" id="KW-1185">Reference proteome</keyword>
<dbReference type="InterPro" id="IPR008271">
    <property type="entry name" value="Ser/Thr_kinase_AS"/>
</dbReference>
<dbReference type="GO" id="GO:0006950">
    <property type="term" value="P:response to stress"/>
    <property type="evidence" value="ECO:0007669"/>
    <property type="project" value="UniProtKB-ARBA"/>
</dbReference>
<evidence type="ECO:0000256" key="2">
    <source>
        <dbReference type="ARBA" id="ARBA00012513"/>
    </source>
</evidence>
<evidence type="ECO:0000256" key="7">
    <source>
        <dbReference type="ARBA" id="ARBA00022840"/>
    </source>
</evidence>
<evidence type="ECO:0000256" key="5">
    <source>
        <dbReference type="ARBA" id="ARBA00022741"/>
    </source>
</evidence>
<gene>
    <name evidence="14" type="primary">LOC107267359</name>
</gene>
<dbReference type="SUPFAM" id="SSF56112">
    <property type="entry name" value="Protein kinase-like (PK-like)"/>
    <property type="match status" value="1"/>
</dbReference>
<dbReference type="InterPro" id="IPR001245">
    <property type="entry name" value="Ser-Thr/Tyr_kinase_cat_dom"/>
</dbReference>
<dbReference type="PRINTS" id="PR00109">
    <property type="entry name" value="TYRKINASE"/>
</dbReference>
<evidence type="ECO:0000256" key="9">
    <source>
        <dbReference type="ARBA" id="ARBA00048679"/>
    </source>
</evidence>
<organism evidence="13 14">
    <name type="scientific">Cephus cinctus</name>
    <name type="common">Wheat stem sawfly</name>
    <dbReference type="NCBI Taxonomy" id="211228"/>
    <lineage>
        <taxon>Eukaryota</taxon>
        <taxon>Metazoa</taxon>
        <taxon>Ecdysozoa</taxon>
        <taxon>Arthropoda</taxon>
        <taxon>Hexapoda</taxon>
        <taxon>Insecta</taxon>
        <taxon>Pterygota</taxon>
        <taxon>Neoptera</taxon>
        <taxon>Endopterygota</taxon>
        <taxon>Hymenoptera</taxon>
        <taxon>Cephoidea</taxon>
        <taxon>Cephidae</taxon>
        <taxon>Cephus</taxon>
    </lineage>
</organism>
<keyword evidence="4" id="KW-0808">Transferase</keyword>
<dbReference type="InterPro" id="IPR000719">
    <property type="entry name" value="Prot_kinase_dom"/>
</dbReference>
<dbReference type="PROSITE" id="PS00107">
    <property type="entry name" value="PROTEIN_KINASE_ATP"/>
    <property type="match status" value="1"/>
</dbReference>
<feature type="binding site" evidence="10">
    <location>
        <position position="36"/>
    </location>
    <ligand>
        <name>ATP</name>
        <dbReference type="ChEBI" id="CHEBI:30616"/>
    </ligand>
</feature>
<comment type="catalytic activity">
    <reaction evidence="9">
        <text>L-seryl-[protein] + ATP = O-phospho-L-seryl-[protein] + ADP + H(+)</text>
        <dbReference type="Rhea" id="RHEA:17989"/>
        <dbReference type="Rhea" id="RHEA-COMP:9863"/>
        <dbReference type="Rhea" id="RHEA-COMP:11604"/>
        <dbReference type="ChEBI" id="CHEBI:15378"/>
        <dbReference type="ChEBI" id="CHEBI:29999"/>
        <dbReference type="ChEBI" id="CHEBI:30616"/>
        <dbReference type="ChEBI" id="CHEBI:83421"/>
        <dbReference type="ChEBI" id="CHEBI:456216"/>
        <dbReference type="EC" id="2.7.11.1"/>
    </reaction>
</comment>
<dbReference type="PROSITE" id="PS50011">
    <property type="entry name" value="PROTEIN_KINASE_DOM"/>
    <property type="match status" value="1"/>
</dbReference>
<dbReference type="EC" id="2.7.11.1" evidence="2"/>
<keyword evidence="5 10" id="KW-0547">Nucleotide-binding</keyword>
<dbReference type="GO" id="GO:0005524">
    <property type="term" value="F:ATP binding"/>
    <property type="evidence" value="ECO:0007669"/>
    <property type="project" value="UniProtKB-UniRule"/>
</dbReference>
<dbReference type="Proteomes" id="UP000694920">
    <property type="component" value="Unplaced"/>
</dbReference>
<evidence type="ECO:0000256" key="3">
    <source>
        <dbReference type="ARBA" id="ARBA00022527"/>
    </source>
</evidence>
<dbReference type="SMART" id="SM00220">
    <property type="entry name" value="S_TKc"/>
    <property type="match status" value="1"/>
</dbReference>
<evidence type="ECO:0000313" key="14">
    <source>
        <dbReference type="RefSeq" id="XP_015594446.1"/>
    </source>
</evidence>
<feature type="domain" description="Protein kinase" evidence="12">
    <location>
        <begin position="6"/>
        <end position="254"/>
    </location>
</feature>
<keyword evidence="6 14" id="KW-0418">Kinase</keyword>
<protein>
    <recommendedName>
        <fullName evidence="2">non-specific serine/threonine protein kinase</fullName>
        <ecNumber evidence="2">2.7.11.1</ecNumber>
    </recommendedName>
</protein>
<dbReference type="InterPro" id="IPR011009">
    <property type="entry name" value="Kinase-like_dom_sf"/>
</dbReference>
<dbReference type="PANTHER" id="PTHR44899:SF7">
    <property type="entry name" value="NIMA-RELATED KINASE"/>
    <property type="match status" value="1"/>
</dbReference>
<evidence type="ECO:0000256" key="4">
    <source>
        <dbReference type="ARBA" id="ARBA00022679"/>
    </source>
</evidence>
<proteinExistence type="inferred from homology"/>
<dbReference type="Gene3D" id="1.10.510.10">
    <property type="entry name" value="Transferase(Phosphotransferase) domain 1"/>
    <property type="match status" value="1"/>
</dbReference>
<dbReference type="InterPro" id="IPR017441">
    <property type="entry name" value="Protein_kinase_ATP_BS"/>
</dbReference>
<sequence>MRTSDFIFKEKLGTGAFGACYLATYKPNQRWYVIKKQSMEHVEIVMNEVKLLSKMEHTNIITYYGSWIENNKCFILMEYATKGTLYNLLSRRQHPLQQRDALYLFAQITLGVHHIHKQNVLHRDLKPGNIMLTGQNADVIKIGDFGISKRINREDAQTRVGTRMYMAPEVLRGHRYGYKCDIWSMGIILYEMLTLKFPFASNSHVGMITRILEMKPSKLPATVSEDCVRMLSKMLQKDPQDRPPSRYLVLCPLLLHSISKVYLNVGRVDRAQC</sequence>